<dbReference type="Pfam" id="PF08240">
    <property type="entry name" value="ADH_N"/>
    <property type="match status" value="1"/>
</dbReference>
<comment type="caution">
    <text evidence="2">The sequence shown here is derived from an EMBL/GenBank/DDBJ whole genome shotgun (WGS) entry which is preliminary data.</text>
</comment>
<accession>A0A930VSW9</accession>
<proteinExistence type="predicted"/>
<gene>
    <name evidence="2" type="ORF">ISU10_21670</name>
</gene>
<dbReference type="Gene3D" id="3.40.50.720">
    <property type="entry name" value="NAD(P)-binding Rossmann-like Domain"/>
    <property type="match status" value="1"/>
</dbReference>
<dbReference type="Pfam" id="PF13602">
    <property type="entry name" value="ADH_zinc_N_2"/>
    <property type="match status" value="1"/>
</dbReference>
<dbReference type="SMART" id="SM00829">
    <property type="entry name" value="PKS_ER"/>
    <property type="match status" value="1"/>
</dbReference>
<dbReference type="Proteomes" id="UP000660668">
    <property type="component" value="Unassembled WGS sequence"/>
</dbReference>
<protein>
    <submittedName>
        <fullName evidence="2">Zinc-binding dehydrogenase</fullName>
    </submittedName>
</protein>
<keyword evidence="3" id="KW-1185">Reference proteome</keyword>
<dbReference type="EMBL" id="JADKPO010000048">
    <property type="protein sequence ID" value="MBF4770393.1"/>
    <property type="molecule type" value="Genomic_DNA"/>
</dbReference>
<dbReference type="InterPro" id="IPR011032">
    <property type="entry name" value="GroES-like_sf"/>
</dbReference>
<dbReference type="AlphaFoldDB" id="A0A930VSW9"/>
<sequence>MRSLHSVPGHDEVQIVSVPEPVAGPGRVVVELVATAVQPVDPFFATETGRQAFGVTDETGLGWDLVGRVVATGPDVTAYRVGDVVAALDDQLFAADRTQADLVALDVDALALVPEGLDPLDAATVPLNALTAAQALDLLGDADGRDLLVTGAGGAVGGYALALAVSAGWSVTGLGRERDEAFVRSTGAAFTTQLDPASYDAVLDPASIVDAALAAVRDGGTYVGVQSTNVPESERVTTTAVMVHRDGDRLAELLARSASGELEVRVAGTVPLAEAATAYAKVAAGGQRGRWLLVP</sequence>
<dbReference type="SUPFAM" id="SSF51735">
    <property type="entry name" value="NAD(P)-binding Rossmann-fold domains"/>
    <property type="match status" value="1"/>
</dbReference>
<dbReference type="InterPro" id="IPR036291">
    <property type="entry name" value="NAD(P)-bd_dom_sf"/>
</dbReference>
<evidence type="ECO:0000313" key="3">
    <source>
        <dbReference type="Proteomes" id="UP000660668"/>
    </source>
</evidence>
<dbReference type="SUPFAM" id="SSF50129">
    <property type="entry name" value="GroES-like"/>
    <property type="match status" value="1"/>
</dbReference>
<dbReference type="PANTHER" id="PTHR43482">
    <property type="entry name" value="PROTEIN AST1-RELATED"/>
    <property type="match status" value="1"/>
</dbReference>
<dbReference type="RefSeq" id="WP_194698537.1">
    <property type="nucleotide sequence ID" value="NZ_JADKPO010000048.1"/>
</dbReference>
<dbReference type="InterPro" id="IPR020843">
    <property type="entry name" value="ER"/>
</dbReference>
<dbReference type="InterPro" id="IPR052585">
    <property type="entry name" value="Lipid_raft_assoc_Zn_ADH"/>
</dbReference>
<organism evidence="2 3">
    <name type="scientific">Nocardioides agariphilus</name>
    <dbReference type="NCBI Taxonomy" id="433664"/>
    <lineage>
        <taxon>Bacteria</taxon>
        <taxon>Bacillati</taxon>
        <taxon>Actinomycetota</taxon>
        <taxon>Actinomycetes</taxon>
        <taxon>Propionibacteriales</taxon>
        <taxon>Nocardioidaceae</taxon>
        <taxon>Nocardioides</taxon>
    </lineage>
</organism>
<dbReference type="Gene3D" id="3.90.180.10">
    <property type="entry name" value="Medium-chain alcohol dehydrogenases, catalytic domain"/>
    <property type="match status" value="1"/>
</dbReference>
<evidence type="ECO:0000259" key="1">
    <source>
        <dbReference type="SMART" id="SM00829"/>
    </source>
</evidence>
<reference evidence="2" key="1">
    <citation type="submission" date="2020-11" db="EMBL/GenBank/DDBJ databases">
        <title>Nocardioides cynanchi sp. nov., isolated from soil of rhizosphere of Cynanchum wilfordii.</title>
        <authorList>
            <person name="Lee J.-S."/>
            <person name="Suh M.K."/>
            <person name="Kim J.-S."/>
        </authorList>
    </citation>
    <scope>NUCLEOTIDE SEQUENCE</scope>
    <source>
        <strain evidence="2">KCTC 19276</strain>
    </source>
</reference>
<dbReference type="GO" id="GO:0016491">
    <property type="term" value="F:oxidoreductase activity"/>
    <property type="evidence" value="ECO:0007669"/>
    <property type="project" value="InterPro"/>
</dbReference>
<feature type="domain" description="Enoyl reductase (ER)" evidence="1">
    <location>
        <begin position="9"/>
        <end position="293"/>
    </location>
</feature>
<evidence type="ECO:0000313" key="2">
    <source>
        <dbReference type="EMBL" id="MBF4770393.1"/>
    </source>
</evidence>
<name>A0A930VSW9_9ACTN</name>
<dbReference type="PANTHER" id="PTHR43482:SF1">
    <property type="entry name" value="PROTEIN AST1-RELATED"/>
    <property type="match status" value="1"/>
</dbReference>
<dbReference type="InterPro" id="IPR013154">
    <property type="entry name" value="ADH-like_N"/>
</dbReference>